<dbReference type="Proteomes" id="UP000186607">
    <property type="component" value="Unassembled WGS sequence"/>
</dbReference>
<dbReference type="EMBL" id="MSTI01000018">
    <property type="protein sequence ID" value="OLV19858.1"/>
    <property type="molecule type" value="Genomic_DNA"/>
</dbReference>
<evidence type="ECO:0000256" key="1">
    <source>
        <dbReference type="SAM" id="MobiDB-lite"/>
    </source>
</evidence>
<accession>A0A1U7P3Y0</accession>
<reference evidence="2 3" key="1">
    <citation type="submission" date="2017-01" db="EMBL/GenBank/DDBJ databases">
        <title>Genome Analysis of Deinococcus marmoris KOPRI26562.</title>
        <authorList>
            <person name="Kim J.H."/>
            <person name="Oh H.-M."/>
        </authorList>
    </citation>
    <scope>NUCLEOTIDE SEQUENCE [LARGE SCALE GENOMIC DNA]</scope>
    <source>
        <strain evidence="2 3">KOPRI26562</strain>
    </source>
</reference>
<evidence type="ECO:0000313" key="3">
    <source>
        <dbReference type="Proteomes" id="UP000186607"/>
    </source>
</evidence>
<protein>
    <submittedName>
        <fullName evidence="2">Uncharacterized protein</fullName>
    </submittedName>
</protein>
<feature type="region of interest" description="Disordered" evidence="1">
    <location>
        <begin position="1"/>
        <end position="37"/>
    </location>
</feature>
<gene>
    <name evidence="2" type="ORF">BOO71_0001270</name>
</gene>
<keyword evidence="3" id="KW-1185">Reference proteome</keyword>
<evidence type="ECO:0000313" key="2">
    <source>
        <dbReference type="EMBL" id="OLV19858.1"/>
    </source>
</evidence>
<dbReference type="AlphaFoldDB" id="A0A1U7P3Y0"/>
<organism evidence="2 3">
    <name type="scientific">Deinococcus marmoris</name>
    <dbReference type="NCBI Taxonomy" id="249408"/>
    <lineage>
        <taxon>Bacteria</taxon>
        <taxon>Thermotogati</taxon>
        <taxon>Deinococcota</taxon>
        <taxon>Deinococci</taxon>
        <taxon>Deinococcales</taxon>
        <taxon>Deinococcaceae</taxon>
        <taxon>Deinococcus</taxon>
    </lineage>
</organism>
<name>A0A1U7P3Y0_9DEIO</name>
<proteinExistence type="predicted"/>
<sequence>MCARRPRKLLEVSREAGASQPHSVSRLGAGIGGLNAG</sequence>
<dbReference type="STRING" id="249408.BOO71_0001270"/>
<comment type="caution">
    <text evidence="2">The sequence shown here is derived from an EMBL/GenBank/DDBJ whole genome shotgun (WGS) entry which is preliminary data.</text>
</comment>